<keyword evidence="4" id="KW-0521">NADP</keyword>
<dbReference type="PANTHER" id="PTHR11011:SF24">
    <property type="entry name" value="FATTY ACYL-COA REDUCTASE"/>
    <property type="match status" value="1"/>
</dbReference>
<dbReference type="InterPro" id="IPR013120">
    <property type="entry name" value="FAR_NAD-bd"/>
</dbReference>
<evidence type="ECO:0000256" key="1">
    <source>
        <dbReference type="ARBA" id="ARBA00005928"/>
    </source>
</evidence>
<keyword evidence="4" id="KW-0472">Membrane</keyword>
<keyword evidence="4" id="KW-0560">Oxidoreductase</keyword>
<name>A0ABD1FA41_HYPHA</name>
<keyword evidence="2 4" id="KW-0444">Lipid biosynthesis</keyword>
<dbReference type="InterPro" id="IPR033640">
    <property type="entry name" value="FAR_C"/>
</dbReference>
<dbReference type="Pfam" id="PF03015">
    <property type="entry name" value="Sterile"/>
    <property type="match status" value="1"/>
</dbReference>
<evidence type="ECO:0000256" key="2">
    <source>
        <dbReference type="ARBA" id="ARBA00022516"/>
    </source>
</evidence>
<dbReference type="GO" id="GO:1901568">
    <property type="term" value="P:fatty acid derivative metabolic process"/>
    <property type="evidence" value="ECO:0007669"/>
    <property type="project" value="UniProtKB-ARBA"/>
</dbReference>
<comment type="caution">
    <text evidence="7">The sequence shown here is derived from an EMBL/GenBank/DDBJ whole genome shotgun (WGS) entry which is preliminary data.</text>
</comment>
<evidence type="ECO:0000256" key="4">
    <source>
        <dbReference type="RuleBase" id="RU363097"/>
    </source>
</evidence>
<feature type="transmembrane region" description="Helical" evidence="4">
    <location>
        <begin position="396"/>
        <end position="417"/>
    </location>
</feature>
<keyword evidence="8" id="KW-1185">Reference proteome</keyword>
<accession>A0ABD1FA41</accession>
<reference evidence="7 8" key="1">
    <citation type="submission" date="2024-05" db="EMBL/GenBank/DDBJ databases">
        <title>Genetic variation in Jamaican populations of the coffee berry borer (Hypothenemus hampei).</title>
        <authorList>
            <person name="Errbii M."/>
            <person name="Myrie A."/>
        </authorList>
    </citation>
    <scope>NUCLEOTIDE SEQUENCE [LARGE SCALE GENOMIC DNA]</scope>
    <source>
        <strain evidence="7">JA-Hopewell-2020-01-JO</strain>
        <tissue evidence="7">Whole body</tissue>
    </source>
</reference>
<proteinExistence type="inferred from homology"/>
<evidence type="ECO:0000313" key="7">
    <source>
        <dbReference type="EMBL" id="KAL1513814.1"/>
    </source>
</evidence>
<dbReference type="InterPro" id="IPR026055">
    <property type="entry name" value="FAR"/>
</dbReference>
<feature type="domain" description="Fatty acyl-CoA reductase C-terminal" evidence="5">
    <location>
        <begin position="260"/>
        <end position="347"/>
    </location>
</feature>
<dbReference type="InterPro" id="IPR036291">
    <property type="entry name" value="NAD(P)-bd_dom_sf"/>
</dbReference>
<dbReference type="EMBL" id="JBDJPC010000002">
    <property type="protein sequence ID" value="KAL1513814.1"/>
    <property type="molecule type" value="Genomic_DNA"/>
</dbReference>
<organism evidence="7 8">
    <name type="scientific">Hypothenemus hampei</name>
    <name type="common">Coffee berry borer</name>
    <dbReference type="NCBI Taxonomy" id="57062"/>
    <lineage>
        <taxon>Eukaryota</taxon>
        <taxon>Metazoa</taxon>
        <taxon>Ecdysozoa</taxon>
        <taxon>Arthropoda</taxon>
        <taxon>Hexapoda</taxon>
        <taxon>Insecta</taxon>
        <taxon>Pterygota</taxon>
        <taxon>Neoptera</taxon>
        <taxon>Endopterygota</taxon>
        <taxon>Coleoptera</taxon>
        <taxon>Polyphaga</taxon>
        <taxon>Cucujiformia</taxon>
        <taxon>Curculionidae</taxon>
        <taxon>Scolytinae</taxon>
        <taxon>Hypothenemus</taxon>
    </lineage>
</organism>
<comment type="function">
    <text evidence="4">Catalyzes the reduction of fatty acyl-CoA to fatty alcohols.</text>
</comment>
<keyword evidence="4" id="KW-0812">Transmembrane</keyword>
<dbReference type="Gene3D" id="3.40.50.720">
    <property type="entry name" value="NAD(P)-binding Rossmann-like Domain"/>
    <property type="match status" value="1"/>
</dbReference>
<comment type="similarity">
    <text evidence="1 4">Belongs to the fatty acyl-CoA reductase family.</text>
</comment>
<feature type="transmembrane region" description="Helical" evidence="4">
    <location>
        <begin position="253"/>
        <end position="272"/>
    </location>
</feature>
<dbReference type="CDD" id="cd09071">
    <property type="entry name" value="FAR_C"/>
    <property type="match status" value="1"/>
</dbReference>
<evidence type="ECO:0000259" key="5">
    <source>
        <dbReference type="Pfam" id="PF03015"/>
    </source>
</evidence>
<dbReference type="SUPFAM" id="SSF51735">
    <property type="entry name" value="NAD(P)-binding Rossmann-fold domains"/>
    <property type="match status" value="1"/>
</dbReference>
<dbReference type="PANTHER" id="PTHR11011">
    <property type="entry name" value="MALE STERILITY PROTEIN 2-RELATED"/>
    <property type="match status" value="1"/>
</dbReference>
<dbReference type="AlphaFoldDB" id="A0ABD1FA41"/>
<comment type="catalytic activity">
    <reaction evidence="4">
        <text>a long-chain fatty acyl-CoA + 2 NADPH + 2 H(+) = a long-chain primary fatty alcohol + 2 NADP(+) + CoA</text>
        <dbReference type="Rhea" id="RHEA:52716"/>
        <dbReference type="ChEBI" id="CHEBI:15378"/>
        <dbReference type="ChEBI" id="CHEBI:57287"/>
        <dbReference type="ChEBI" id="CHEBI:57783"/>
        <dbReference type="ChEBI" id="CHEBI:58349"/>
        <dbReference type="ChEBI" id="CHEBI:77396"/>
        <dbReference type="ChEBI" id="CHEBI:83139"/>
        <dbReference type="EC" id="1.2.1.84"/>
    </reaction>
</comment>
<protein>
    <recommendedName>
        <fullName evidence="4">Fatty acyl-CoA reductase</fullName>
        <ecNumber evidence="4">1.2.1.84</ecNumber>
    </recommendedName>
</protein>
<keyword evidence="3 4" id="KW-0443">Lipid metabolism</keyword>
<gene>
    <name evidence="7" type="ORF">ABEB36_003169</name>
</gene>
<feature type="domain" description="Thioester reductase (TE)" evidence="6">
    <location>
        <begin position="2"/>
        <end position="188"/>
    </location>
</feature>
<dbReference type="Proteomes" id="UP001566132">
    <property type="component" value="Unassembled WGS sequence"/>
</dbReference>
<evidence type="ECO:0000256" key="3">
    <source>
        <dbReference type="ARBA" id="ARBA00023098"/>
    </source>
</evidence>
<keyword evidence="4" id="KW-1133">Transmembrane helix</keyword>
<evidence type="ECO:0000313" key="8">
    <source>
        <dbReference type="Proteomes" id="UP001566132"/>
    </source>
</evidence>
<sequence length="428" mass="49938">MLIEKVDIFFHAAASVKFDDYLRDAILTNIRSAQEAALLALEMKKIKIFLHVSTTYCNIDNKTVIDEVLYPQDGNWRNAIKLAESYDFNVLNILMPKYIGVFPNTYTYTKQLAEHCINDLLVGNVPTIICRPSVVVSSLVEPFQGWVGNFNGPVGLLLAGATGLLRVVYAKKDTAIDYVAIDSLVKIILVAAWEKGTFGNKDTLNIYNASKHKNVPFTIDDLITLGKRLYWDVPFERKIWFPGNSNTSCFYNYFLQVIFFHMIPAFFIDILLRIFGHKPLYGIFNKREEPLLTLIFSLFKIQRKIYIATIALAPFTLNEWEFLNVNTTNMNELIPAKEKIDFNFMIRPKCNAAIYDLYFNSSNFVRSVLFKETKEITKENRIRTKRMYYLDRTIRAFFAVWLFWFIFWKINILNWFLQITTNYWKSLN</sequence>
<dbReference type="EC" id="1.2.1.84" evidence="4"/>
<evidence type="ECO:0000259" key="6">
    <source>
        <dbReference type="Pfam" id="PF07993"/>
    </source>
</evidence>
<dbReference type="GO" id="GO:0102965">
    <property type="term" value="F:alcohol-forming long-chain fatty acyl-CoA reductase activity"/>
    <property type="evidence" value="ECO:0007669"/>
    <property type="project" value="UniProtKB-EC"/>
</dbReference>
<dbReference type="Pfam" id="PF07993">
    <property type="entry name" value="NAD_binding_4"/>
    <property type="match status" value="1"/>
</dbReference>